<dbReference type="GO" id="GO:0006560">
    <property type="term" value="P:proline metabolic process"/>
    <property type="evidence" value="ECO:0007669"/>
    <property type="project" value="UniProtKB-KW"/>
</dbReference>
<keyword evidence="5" id="KW-0274">FAD</keyword>
<keyword evidence="3 5" id="KW-0560">Oxidoreductase</keyword>
<evidence type="ECO:0000259" key="6">
    <source>
        <dbReference type="Pfam" id="PF01619"/>
    </source>
</evidence>
<comment type="cofactor">
    <cofactor evidence="5">
        <name>FAD</name>
        <dbReference type="ChEBI" id="CHEBI:57692"/>
    </cofactor>
</comment>
<dbReference type="SUPFAM" id="SSF51730">
    <property type="entry name" value="FAD-linked oxidoreductase"/>
    <property type="match status" value="1"/>
</dbReference>
<evidence type="ECO:0000256" key="2">
    <source>
        <dbReference type="ARBA" id="ARBA00012695"/>
    </source>
</evidence>
<dbReference type="PANTHER" id="PTHR13914">
    <property type="entry name" value="PROLINE OXIDASE"/>
    <property type="match status" value="1"/>
</dbReference>
<comment type="caution">
    <text evidence="7">The sequence shown here is derived from an EMBL/GenBank/DDBJ whole genome shotgun (WGS) entry which is preliminary data.</text>
</comment>
<dbReference type="EMBL" id="JBEAFC010000005">
    <property type="protein sequence ID" value="KAL1557005.1"/>
    <property type="molecule type" value="Genomic_DNA"/>
</dbReference>
<dbReference type="Pfam" id="PF01619">
    <property type="entry name" value="Pro_dh"/>
    <property type="match status" value="1"/>
</dbReference>
<evidence type="ECO:0000256" key="4">
    <source>
        <dbReference type="ARBA" id="ARBA00023062"/>
    </source>
</evidence>
<feature type="domain" description="Proline dehydrogenase" evidence="6">
    <location>
        <begin position="130"/>
        <end position="466"/>
    </location>
</feature>
<dbReference type="AlphaFoldDB" id="A0ABD1HKS5"/>
<dbReference type="EC" id="1.5.5.2" evidence="2 5"/>
<keyword evidence="8" id="KW-1185">Reference proteome</keyword>
<dbReference type="InterPro" id="IPR015659">
    <property type="entry name" value="Proline_oxidase"/>
</dbReference>
<evidence type="ECO:0000313" key="8">
    <source>
        <dbReference type="Proteomes" id="UP001567538"/>
    </source>
</evidence>
<evidence type="ECO:0000256" key="3">
    <source>
        <dbReference type="ARBA" id="ARBA00023002"/>
    </source>
</evidence>
<reference evidence="7 8" key="1">
    <citation type="submission" date="2024-06" db="EMBL/GenBank/DDBJ databases">
        <title>A chromosome level genome sequence of Diviner's sage (Salvia divinorum).</title>
        <authorList>
            <person name="Ford S.A."/>
            <person name="Ro D.-K."/>
            <person name="Ness R.W."/>
            <person name="Phillips M.A."/>
        </authorList>
    </citation>
    <scope>NUCLEOTIDE SEQUENCE [LARGE SCALE GENOMIC DNA]</scope>
    <source>
        <strain evidence="7">SAF-2024a</strain>
        <tissue evidence="7">Leaf</tissue>
    </source>
</reference>
<name>A0ABD1HKS5_SALDI</name>
<comment type="function">
    <text evidence="5">Converts proline to delta-1-pyrroline-5-carboxylate.</text>
</comment>
<evidence type="ECO:0000313" key="7">
    <source>
        <dbReference type="EMBL" id="KAL1557005.1"/>
    </source>
</evidence>
<dbReference type="PANTHER" id="PTHR13914:SF0">
    <property type="entry name" value="PROLINE DEHYDROGENASE 1, MITOCHONDRIAL"/>
    <property type="match status" value="1"/>
</dbReference>
<keyword evidence="4 5" id="KW-0642">Proline metabolism</keyword>
<comment type="catalytic activity">
    <reaction evidence="5">
        <text>L-proline + a quinone = (S)-1-pyrroline-5-carboxylate + a quinol + H(+)</text>
        <dbReference type="Rhea" id="RHEA:23784"/>
        <dbReference type="ChEBI" id="CHEBI:15378"/>
        <dbReference type="ChEBI" id="CHEBI:17388"/>
        <dbReference type="ChEBI" id="CHEBI:24646"/>
        <dbReference type="ChEBI" id="CHEBI:60039"/>
        <dbReference type="ChEBI" id="CHEBI:132124"/>
        <dbReference type="EC" id="1.5.5.2"/>
    </reaction>
</comment>
<dbReference type="Gene3D" id="3.20.20.220">
    <property type="match status" value="1"/>
</dbReference>
<keyword evidence="5" id="KW-0285">Flavoprotein</keyword>
<evidence type="ECO:0000256" key="1">
    <source>
        <dbReference type="ARBA" id="ARBA00005869"/>
    </source>
</evidence>
<gene>
    <name evidence="7" type="ORF">AAHA92_12548</name>
</gene>
<dbReference type="InterPro" id="IPR029041">
    <property type="entry name" value="FAD-linked_oxidoreductase-like"/>
</dbReference>
<sequence>MTGSTIRPQLLCRLKSGARTSTTAVLPGNFIADTLPHTATATATATAASNNHGVNFSDTKELFSSVSSANMLRSLIMLRLASSAPVADLGMWIMKSRLMDIPLCRKAVFGITERTFYRQFCAGEDLTAASATARELWDSGRTAMLDYGLEHANDNESCDVNMEEFLRTIQSTKSGNESPISFVVVKVTAICPVRILKRVSDLLRWQHKDKSLHLPWKLQSLPLLADSSPLYHTAKRPAAFTAEEERDLEAAYARMANICRNSIDASLPILIDAEDTAIQPAIDYLTYAAAVEFSSGEEEPLIFNTIQGYLKDAKDRMVMAKNAADEMRVGLGIKLVRGAYMASENHLAESLGVESPIHDSIQNTHRCYNECADFMLHQISRGSGSLVLATHNMESGKMAAAKAVDLGIDKDSKRLHFAQLYGMAEALSFGLRNSGFRVSKYLPYGPVDQIIPYLLRRAEENRGLLSASSFDRSLMRNELTRRLKSPPVHGKAMPIPTSQL</sequence>
<evidence type="ECO:0000256" key="5">
    <source>
        <dbReference type="RuleBase" id="RU364054"/>
    </source>
</evidence>
<dbReference type="GO" id="GO:0004657">
    <property type="term" value="F:proline dehydrogenase activity"/>
    <property type="evidence" value="ECO:0007669"/>
    <property type="project" value="UniProtKB-EC"/>
</dbReference>
<protein>
    <recommendedName>
        <fullName evidence="2 5">Proline dehydrogenase</fullName>
        <ecNumber evidence="2 5">1.5.5.2</ecNumber>
    </recommendedName>
</protein>
<proteinExistence type="inferred from homology"/>
<comment type="similarity">
    <text evidence="1 5">Belongs to the proline oxidase family.</text>
</comment>
<organism evidence="7 8">
    <name type="scientific">Salvia divinorum</name>
    <name type="common">Maria pastora</name>
    <name type="synonym">Diviner's sage</name>
    <dbReference type="NCBI Taxonomy" id="28513"/>
    <lineage>
        <taxon>Eukaryota</taxon>
        <taxon>Viridiplantae</taxon>
        <taxon>Streptophyta</taxon>
        <taxon>Embryophyta</taxon>
        <taxon>Tracheophyta</taxon>
        <taxon>Spermatophyta</taxon>
        <taxon>Magnoliopsida</taxon>
        <taxon>eudicotyledons</taxon>
        <taxon>Gunneridae</taxon>
        <taxon>Pentapetalae</taxon>
        <taxon>asterids</taxon>
        <taxon>lamiids</taxon>
        <taxon>Lamiales</taxon>
        <taxon>Lamiaceae</taxon>
        <taxon>Nepetoideae</taxon>
        <taxon>Mentheae</taxon>
        <taxon>Salviinae</taxon>
        <taxon>Salvia</taxon>
        <taxon>Salvia subgen. Calosphace</taxon>
    </lineage>
</organism>
<dbReference type="Proteomes" id="UP001567538">
    <property type="component" value="Unassembled WGS sequence"/>
</dbReference>
<accession>A0ABD1HKS5</accession>
<dbReference type="InterPro" id="IPR002872">
    <property type="entry name" value="Proline_DH_dom"/>
</dbReference>